<reference evidence="2 3" key="1">
    <citation type="submission" date="2024-10" db="EMBL/GenBank/DDBJ databases">
        <title>The Natural Products Discovery Center: Release of the First 8490 Sequenced Strains for Exploring Actinobacteria Biosynthetic Diversity.</title>
        <authorList>
            <person name="Kalkreuter E."/>
            <person name="Kautsar S.A."/>
            <person name="Yang D."/>
            <person name="Bader C.D."/>
            <person name="Teijaro C.N."/>
            <person name="Fluegel L."/>
            <person name="Davis C.M."/>
            <person name="Simpson J.R."/>
            <person name="Lauterbach L."/>
            <person name="Steele A.D."/>
            <person name="Gui C."/>
            <person name="Meng S."/>
            <person name="Li G."/>
            <person name="Viehrig K."/>
            <person name="Ye F."/>
            <person name="Su P."/>
            <person name="Kiefer A.F."/>
            <person name="Nichols A."/>
            <person name="Cepeda A.J."/>
            <person name="Yan W."/>
            <person name="Fan B."/>
            <person name="Jiang Y."/>
            <person name="Adhikari A."/>
            <person name="Zheng C.-J."/>
            <person name="Schuster L."/>
            <person name="Cowan T.M."/>
            <person name="Smanski M.J."/>
            <person name="Chevrette M.G."/>
            <person name="De Carvalho L.P.S."/>
            <person name="Shen B."/>
        </authorList>
    </citation>
    <scope>NUCLEOTIDE SEQUENCE [LARGE SCALE GENOMIC DNA]</scope>
    <source>
        <strain evidence="2 3">NPDC049639</strain>
    </source>
</reference>
<keyword evidence="3" id="KW-1185">Reference proteome</keyword>
<protein>
    <submittedName>
        <fullName evidence="2">STAS domain-containing protein</fullName>
    </submittedName>
</protein>
<dbReference type="Pfam" id="PF13466">
    <property type="entry name" value="STAS_2"/>
    <property type="match status" value="1"/>
</dbReference>
<dbReference type="InterPro" id="IPR052746">
    <property type="entry name" value="MlaB_ABC_Transporter"/>
</dbReference>
<proteinExistence type="predicted"/>
<dbReference type="PANTHER" id="PTHR35849">
    <property type="entry name" value="BLR2341 PROTEIN"/>
    <property type="match status" value="1"/>
</dbReference>
<sequence>MTSSTTAAAPLTLPAPHELTVAHAAAVKDSWFGALYAAEPVTGRTVELDLSEVTELDTAGLQLLLIVYREVAARGESLTLAGLTEPVRQVLHRVGLREDLTIGGGDR</sequence>
<dbReference type="Gene3D" id="3.30.750.24">
    <property type="entry name" value="STAS domain"/>
    <property type="match status" value="1"/>
</dbReference>
<dbReference type="EMBL" id="JBITLV010000003">
    <property type="protein sequence ID" value="MFI7587469.1"/>
    <property type="molecule type" value="Genomic_DNA"/>
</dbReference>
<feature type="domain" description="STAS" evidence="1">
    <location>
        <begin position="18"/>
        <end position="107"/>
    </location>
</feature>
<dbReference type="PROSITE" id="PS50801">
    <property type="entry name" value="STAS"/>
    <property type="match status" value="1"/>
</dbReference>
<dbReference type="RefSeq" id="WP_398279218.1">
    <property type="nucleotide sequence ID" value="NZ_JBITLV010000003.1"/>
</dbReference>
<name>A0ABW8AM71_9ACTN</name>
<dbReference type="Proteomes" id="UP001612915">
    <property type="component" value="Unassembled WGS sequence"/>
</dbReference>
<organism evidence="2 3">
    <name type="scientific">Spongisporangium articulatum</name>
    <dbReference type="NCBI Taxonomy" id="3362603"/>
    <lineage>
        <taxon>Bacteria</taxon>
        <taxon>Bacillati</taxon>
        <taxon>Actinomycetota</taxon>
        <taxon>Actinomycetes</taxon>
        <taxon>Kineosporiales</taxon>
        <taxon>Kineosporiaceae</taxon>
        <taxon>Spongisporangium</taxon>
    </lineage>
</organism>
<gene>
    <name evidence="2" type="ORF">ACIB24_10395</name>
</gene>
<dbReference type="CDD" id="cd07043">
    <property type="entry name" value="STAS_anti-anti-sigma_factors"/>
    <property type="match status" value="1"/>
</dbReference>
<dbReference type="InterPro" id="IPR036513">
    <property type="entry name" value="STAS_dom_sf"/>
</dbReference>
<dbReference type="InterPro" id="IPR058548">
    <property type="entry name" value="MlaB-like_STAS"/>
</dbReference>
<evidence type="ECO:0000313" key="2">
    <source>
        <dbReference type="EMBL" id="MFI7587469.1"/>
    </source>
</evidence>
<accession>A0ABW8AM71</accession>
<evidence type="ECO:0000259" key="1">
    <source>
        <dbReference type="PROSITE" id="PS50801"/>
    </source>
</evidence>
<dbReference type="SUPFAM" id="SSF52091">
    <property type="entry name" value="SpoIIaa-like"/>
    <property type="match status" value="1"/>
</dbReference>
<dbReference type="InterPro" id="IPR002645">
    <property type="entry name" value="STAS_dom"/>
</dbReference>
<comment type="caution">
    <text evidence="2">The sequence shown here is derived from an EMBL/GenBank/DDBJ whole genome shotgun (WGS) entry which is preliminary data.</text>
</comment>
<evidence type="ECO:0000313" key="3">
    <source>
        <dbReference type="Proteomes" id="UP001612915"/>
    </source>
</evidence>
<dbReference type="PANTHER" id="PTHR35849:SF2">
    <property type="entry name" value="BLR2341 PROTEIN"/>
    <property type="match status" value="1"/>
</dbReference>